<keyword evidence="2" id="KW-1185">Reference proteome</keyword>
<proteinExistence type="predicted"/>
<name>A0ACC0GQK8_9ERIC</name>
<sequence length="561" mass="64248">MADPREYTIMEERQEQMVSPRGENSTRRVGHFLKPSVTTIEEKVFNLPSDSLSSATPTSQAKKSTLKVEFNGWKGSPDSWIEWVNHMYPLHQEAWKRAGIHDAILSTTNKIRSDHDLVCKVAEKWCPETNTFVFPFGESTITLEDMIVLGGYSVLGNSVLCSFASKEKEEIRDKLLHERLKLGRSSSKKAAQAAWIKKFMKTGNQIEHEAFLAAWLSRSVFPSRPVDTVGKHVFSIAILLASGNKIALAPAVLASLYKDLKLLKQRIVTVSNNLETSQLPTLVLWAPFQLIQIWVWERFSNLRPSPKSIRNGLPRLAKWDKAKKLNPGRVGNVILWDRKCFQWRPYAMDMNNRLFHKFYSDKEEWLLIGSGLDEDFESFARCLRVCELIGFGCIEQYLPHRVAMQFGMDQDLPGFVARANASLKIAWKNYTRPITGEKLYVPSRFFKSAVTTRYLYWWESSVVKRVVKKGDRGRENYYENLQSVERLMNLGKMVGTSELVVERSDRVVVGENVSRAENTEIVSEISEQELEARLTRLEKKLAKLKEERLSRSLESKSAEGS</sequence>
<comment type="caution">
    <text evidence="1">The sequence shown here is derived from an EMBL/GenBank/DDBJ whole genome shotgun (WGS) entry which is preliminary data.</text>
</comment>
<accession>A0ACC0GQK8</accession>
<reference evidence="1 2" key="1">
    <citation type="journal article" date="2022" name="Plant J.">
        <title>Chromosome-level genome of Camellia lanceoleosa provides a valuable resource for understanding genome evolution and self-incompatibility.</title>
        <authorList>
            <person name="Gong W."/>
            <person name="Xiao S."/>
            <person name="Wang L."/>
            <person name="Liao Z."/>
            <person name="Chang Y."/>
            <person name="Mo W."/>
            <person name="Hu G."/>
            <person name="Li W."/>
            <person name="Zhao G."/>
            <person name="Zhu H."/>
            <person name="Hu X."/>
            <person name="Ji K."/>
            <person name="Xiang X."/>
            <person name="Song Q."/>
            <person name="Yuan D."/>
            <person name="Jin S."/>
            <person name="Zhang L."/>
        </authorList>
    </citation>
    <scope>NUCLEOTIDE SEQUENCE [LARGE SCALE GENOMIC DNA]</scope>
    <source>
        <strain evidence="1">SQ_2022a</strain>
    </source>
</reference>
<dbReference type="EMBL" id="CM045766">
    <property type="protein sequence ID" value="KAI8002376.1"/>
    <property type="molecule type" value="Genomic_DNA"/>
</dbReference>
<dbReference type="Proteomes" id="UP001060215">
    <property type="component" value="Chromosome 9"/>
</dbReference>
<evidence type="ECO:0000313" key="2">
    <source>
        <dbReference type="Proteomes" id="UP001060215"/>
    </source>
</evidence>
<gene>
    <name evidence="1" type="ORF">LOK49_LG08G02042</name>
</gene>
<protein>
    <submittedName>
        <fullName evidence="1">Uncharacterized protein</fullName>
    </submittedName>
</protein>
<organism evidence="1 2">
    <name type="scientific">Camellia lanceoleosa</name>
    <dbReference type="NCBI Taxonomy" id="1840588"/>
    <lineage>
        <taxon>Eukaryota</taxon>
        <taxon>Viridiplantae</taxon>
        <taxon>Streptophyta</taxon>
        <taxon>Embryophyta</taxon>
        <taxon>Tracheophyta</taxon>
        <taxon>Spermatophyta</taxon>
        <taxon>Magnoliopsida</taxon>
        <taxon>eudicotyledons</taxon>
        <taxon>Gunneridae</taxon>
        <taxon>Pentapetalae</taxon>
        <taxon>asterids</taxon>
        <taxon>Ericales</taxon>
        <taxon>Theaceae</taxon>
        <taxon>Camellia</taxon>
    </lineage>
</organism>
<evidence type="ECO:0000313" key="1">
    <source>
        <dbReference type="EMBL" id="KAI8002376.1"/>
    </source>
</evidence>